<gene>
    <name evidence="3" type="ORF">HINF_LOCUS63564</name>
    <name evidence="2" type="ORF">HINF_LOCUS6477</name>
</gene>
<keyword evidence="4" id="KW-1185">Reference proteome</keyword>
<name>A0AA86NFD5_9EUKA</name>
<evidence type="ECO:0000313" key="3">
    <source>
        <dbReference type="EMBL" id="CAL6087265.1"/>
    </source>
</evidence>
<dbReference type="Proteomes" id="UP001642409">
    <property type="component" value="Unassembled WGS sequence"/>
</dbReference>
<keyword evidence="1" id="KW-0175">Coiled coil</keyword>
<dbReference type="EMBL" id="CATOUU010000167">
    <property type="protein sequence ID" value="CAI9918832.1"/>
    <property type="molecule type" value="Genomic_DNA"/>
</dbReference>
<evidence type="ECO:0000256" key="1">
    <source>
        <dbReference type="SAM" id="Coils"/>
    </source>
</evidence>
<comment type="caution">
    <text evidence="2">The sequence shown here is derived from an EMBL/GenBank/DDBJ whole genome shotgun (WGS) entry which is preliminary data.</text>
</comment>
<protein>
    <submittedName>
        <fullName evidence="2">Uncharacterized protein</fullName>
    </submittedName>
</protein>
<accession>A0AA86NFD5</accession>
<proteinExistence type="predicted"/>
<reference evidence="3 4" key="2">
    <citation type="submission" date="2024-07" db="EMBL/GenBank/DDBJ databases">
        <authorList>
            <person name="Akdeniz Z."/>
        </authorList>
    </citation>
    <scope>NUCLEOTIDE SEQUENCE [LARGE SCALE GENOMIC DNA]</scope>
</reference>
<sequence>MNDVVNRIMQQYNPQNYLCKQNLLYLPDIQVAQGEHVIDVLPLQLGIKIDDQIRVTIQKDTYCDFNDYVMQLCNTYAQLERRKPKFNPYKYWVMTNETQTKIQDLTKNSTFDLKLFTKLKYIHEWVIKRSMLTDCDLINQKIVYFEQDPSTMLCIQDPSNYRDDQNKYCDSNNQSTIQQYSQSIERLQKEIQELSQRYNINIEETVQEIATFGFGVGSSPAEVLCHYQLGYRQEHLVLIGKIIQLFAACRMTNSAFPWQIKGYTDSVSINYTYFHMENIRLMHLKISQIDYYKWLIKIQKISQIKSDQQSLIIIQQYLQNDQCQLRTKQQLGQEKMDKFLQMQMKYEEIDLQNKQIIQIDQIFCQFIPENNTFYDNQKQNLLPIFNINDCNYSTFRQAWLVSTAYKVIFLTIFGQHYHLVAKACELQGFPLSLIDNVRKLYFQIQNLWSRLHDYMLMFLQTDIGNQKQLIQLLDSPNEQIHLLDNVYNKLKIIQSASLIDNFDSVQNNPLIMLLNLNQPQFAKILISDYPPNSFQKKNQFIYEKLGIQKVTDCSNLQVLKQNLTLFKTFKIEQIISDIQPSNTQLIDQRMQILVKALRIEHQLIADPLEQLYSDEFIDSPPKMLETRELTNYIQ</sequence>
<organism evidence="2">
    <name type="scientific">Hexamita inflata</name>
    <dbReference type="NCBI Taxonomy" id="28002"/>
    <lineage>
        <taxon>Eukaryota</taxon>
        <taxon>Metamonada</taxon>
        <taxon>Diplomonadida</taxon>
        <taxon>Hexamitidae</taxon>
        <taxon>Hexamitinae</taxon>
        <taxon>Hexamita</taxon>
    </lineage>
</organism>
<dbReference type="AlphaFoldDB" id="A0AA86NFD5"/>
<feature type="coiled-coil region" evidence="1">
    <location>
        <begin position="177"/>
        <end position="204"/>
    </location>
</feature>
<dbReference type="EMBL" id="CAXDID020000399">
    <property type="protein sequence ID" value="CAL6087265.1"/>
    <property type="molecule type" value="Genomic_DNA"/>
</dbReference>
<evidence type="ECO:0000313" key="4">
    <source>
        <dbReference type="Proteomes" id="UP001642409"/>
    </source>
</evidence>
<evidence type="ECO:0000313" key="2">
    <source>
        <dbReference type="EMBL" id="CAI9918832.1"/>
    </source>
</evidence>
<reference evidence="2" key="1">
    <citation type="submission" date="2023-06" db="EMBL/GenBank/DDBJ databases">
        <authorList>
            <person name="Kurt Z."/>
        </authorList>
    </citation>
    <scope>NUCLEOTIDE SEQUENCE</scope>
</reference>